<proteinExistence type="predicted"/>
<dbReference type="AlphaFoldDB" id="X0THS3"/>
<comment type="caution">
    <text evidence="1">The sequence shown here is derived from an EMBL/GenBank/DDBJ whole genome shotgun (WGS) entry which is preliminary data.</text>
</comment>
<dbReference type="EMBL" id="BARS01015170">
    <property type="protein sequence ID" value="GAF87682.1"/>
    <property type="molecule type" value="Genomic_DNA"/>
</dbReference>
<organism evidence="1">
    <name type="scientific">marine sediment metagenome</name>
    <dbReference type="NCBI Taxonomy" id="412755"/>
    <lineage>
        <taxon>unclassified sequences</taxon>
        <taxon>metagenomes</taxon>
        <taxon>ecological metagenomes</taxon>
    </lineage>
</organism>
<protein>
    <submittedName>
        <fullName evidence="1">Uncharacterized protein</fullName>
    </submittedName>
</protein>
<sequence length="84" mass="9928">MLEKDKIQEAYEQIITEGNYFVTKKVKQNRVRKVMEKAQDAFWAVVAKDFKEVQYGDMDPGQVMKVEDGMMDAINVWLENNYEM</sequence>
<accession>X0THS3</accession>
<gene>
    <name evidence="1" type="ORF">S01H1_25164</name>
</gene>
<name>X0THS3_9ZZZZ</name>
<evidence type="ECO:0000313" key="1">
    <source>
        <dbReference type="EMBL" id="GAF87682.1"/>
    </source>
</evidence>
<reference evidence="1" key="1">
    <citation type="journal article" date="2014" name="Front. Microbiol.">
        <title>High frequency of phylogenetically diverse reductive dehalogenase-homologous genes in deep subseafloor sedimentary metagenomes.</title>
        <authorList>
            <person name="Kawai M."/>
            <person name="Futagami T."/>
            <person name="Toyoda A."/>
            <person name="Takaki Y."/>
            <person name="Nishi S."/>
            <person name="Hori S."/>
            <person name="Arai W."/>
            <person name="Tsubouchi T."/>
            <person name="Morono Y."/>
            <person name="Uchiyama I."/>
            <person name="Ito T."/>
            <person name="Fujiyama A."/>
            <person name="Inagaki F."/>
            <person name="Takami H."/>
        </authorList>
    </citation>
    <scope>NUCLEOTIDE SEQUENCE</scope>
    <source>
        <strain evidence="1">Expedition CK06-06</strain>
    </source>
</reference>